<dbReference type="EMBL" id="CVRI01000050">
    <property type="protein sequence ID" value="CRK99241.1"/>
    <property type="molecule type" value="Genomic_DNA"/>
</dbReference>
<evidence type="ECO:0000256" key="1">
    <source>
        <dbReference type="SAM" id="Phobius"/>
    </source>
</evidence>
<dbReference type="Proteomes" id="UP000183832">
    <property type="component" value="Unassembled WGS sequence"/>
</dbReference>
<evidence type="ECO:0000313" key="2">
    <source>
        <dbReference type="EMBL" id="CRK99241.1"/>
    </source>
</evidence>
<protein>
    <submittedName>
        <fullName evidence="2">CLUMA_CG012742, isoform A</fullName>
    </submittedName>
</protein>
<organism evidence="2 3">
    <name type="scientific">Clunio marinus</name>
    <dbReference type="NCBI Taxonomy" id="568069"/>
    <lineage>
        <taxon>Eukaryota</taxon>
        <taxon>Metazoa</taxon>
        <taxon>Ecdysozoa</taxon>
        <taxon>Arthropoda</taxon>
        <taxon>Hexapoda</taxon>
        <taxon>Insecta</taxon>
        <taxon>Pterygota</taxon>
        <taxon>Neoptera</taxon>
        <taxon>Endopterygota</taxon>
        <taxon>Diptera</taxon>
        <taxon>Nematocera</taxon>
        <taxon>Chironomoidea</taxon>
        <taxon>Chironomidae</taxon>
        <taxon>Clunio</taxon>
    </lineage>
</organism>
<keyword evidence="1" id="KW-0472">Membrane</keyword>
<sequence>MYYNNGNGIEETLPREQGKTPRVVSFLIVLLRAFVLFVKVSLKHAVEVKINSAGFDDKDLSPNNTFSC</sequence>
<accession>A0A1J1ILB0</accession>
<gene>
    <name evidence="2" type="ORF">CLUMA_CG012742</name>
</gene>
<keyword evidence="1" id="KW-0812">Transmembrane</keyword>
<name>A0A1J1ILB0_9DIPT</name>
<proteinExistence type="predicted"/>
<keyword evidence="1" id="KW-1133">Transmembrane helix</keyword>
<dbReference type="AlphaFoldDB" id="A0A1J1ILB0"/>
<reference evidence="2 3" key="1">
    <citation type="submission" date="2015-04" db="EMBL/GenBank/DDBJ databases">
        <authorList>
            <person name="Syromyatnikov M.Y."/>
            <person name="Popov V.N."/>
        </authorList>
    </citation>
    <scope>NUCLEOTIDE SEQUENCE [LARGE SCALE GENOMIC DNA]</scope>
</reference>
<evidence type="ECO:0000313" key="3">
    <source>
        <dbReference type="Proteomes" id="UP000183832"/>
    </source>
</evidence>
<feature type="transmembrane region" description="Helical" evidence="1">
    <location>
        <begin position="23"/>
        <end position="42"/>
    </location>
</feature>
<keyword evidence="3" id="KW-1185">Reference proteome</keyword>